<proteinExistence type="predicted"/>
<reference evidence="1 2" key="1">
    <citation type="journal article" date="2014" name="Syst. Appl. Microbiol.">
        <title>Genomic insights into the taxonomic status of the three subspecies of Bacillus subtilis.</title>
        <authorList>
            <person name="Yi H."/>
            <person name="Chun J."/>
            <person name="Cha C.J."/>
        </authorList>
    </citation>
    <scope>NUCLEOTIDE SEQUENCE [LARGE SCALE GENOMIC DNA]</scope>
    <source>
        <strain evidence="1 2">KCTC 13429</strain>
    </source>
</reference>
<dbReference type="Proteomes" id="UP000011182">
    <property type="component" value="Unassembled WGS sequence"/>
</dbReference>
<evidence type="ECO:0000313" key="1">
    <source>
        <dbReference type="EMBL" id="ELS61616.1"/>
    </source>
</evidence>
<sequence length="40" mass="4847">MRLSSFYLVNAMITFFQNTLNKIQFIPMLYMNPILKEDFL</sequence>
<evidence type="ECO:0000313" key="2">
    <source>
        <dbReference type="Proteomes" id="UP000011182"/>
    </source>
</evidence>
<accession>A0A9W5LJ55</accession>
<organism evidence="1 2">
    <name type="scientific">Bacillus inaquosorum KCTC 13429</name>
    <dbReference type="NCBI Taxonomy" id="1236548"/>
    <lineage>
        <taxon>Bacteria</taxon>
        <taxon>Bacillati</taxon>
        <taxon>Bacillota</taxon>
        <taxon>Bacilli</taxon>
        <taxon>Bacillales</taxon>
        <taxon>Bacillaceae</taxon>
        <taxon>Bacillus</taxon>
    </lineage>
</organism>
<protein>
    <submittedName>
        <fullName evidence="1">Uncharacterized protein</fullName>
    </submittedName>
</protein>
<keyword evidence="2" id="KW-1185">Reference proteome</keyword>
<comment type="caution">
    <text evidence="1">The sequence shown here is derived from an EMBL/GenBank/DDBJ whole genome shotgun (WGS) entry which is preliminary data.</text>
</comment>
<dbReference type="EMBL" id="AMXN01000003">
    <property type="protein sequence ID" value="ELS61616.1"/>
    <property type="molecule type" value="Genomic_DNA"/>
</dbReference>
<dbReference type="AlphaFoldDB" id="A0A9W5LJ55"/>
<gene>
    <name evidence="1" type="ORF">BSI_19890</name>
</gene>
<name>A0A9W5LJ55_9BACI</name>